<gene>
    <name evidence="3" type="ORF">SPI_08884</name>
</gene>
<dbReference type="GO" id="GO:0015098">
    <property type="term" value="F:molybdate ion transmembrane transporter activity"/>
    <property type="evidence" value="ECO:0007669"/>
    <property type="project" value="InterPro"/>
</dbReference>
<name>A0A162IA38_9HYPO</name>
<keyword evidence="2" id="KW-0472">Membrane</keyword>
<dbReference type="InterPro" id="IPR031563">
    <property type="entry name" value="MOT1/MOT2"/>
</dbReference>
<evidence type="ECO:0000313" key="4">
    <source>
        <dbReference type="Proteomes" id="UP000076874"/>
    </source>
</evidence>
<protein>
    <submittedName>
        <fullName evidence="3">Sulfate transporter protein</fullName>
    </submittedName>
</protein>
<proteinExistence type="predicted"/>
<keyword evidence="2" id="KW-1133">Transmembrane helix</keyword>
<dbReference type="AlphaFoldDB" id="A0A162IA38"/>
<keyword evidence="2" id="KW-0812">Transmembrane</keyword>
<keyword evidence="4" id="KW-1185">Reference proteome</keyword>
<feature type="transmembrane region" description="Helical" evidence="2">
    <location>
        <begin position="157"/>
        <end position="178"/>
    </location>
</feature>
<dbReference type="EMBL" id="AZHD01000024">
    <property type="protein sequence ID" value="OAA54265.1"/>
    <property type="molecule type" value="Genomic_DNA"/>
</dbReference>
<feature type="transmembrane region" description="Helical" evidence="2">
    <location>
        <begin position="198"/>
        <end position="221"/>
    </location>
</feature>
<sequence>MAWTVARRRYRRNVDTLRRSPLAEISGACGDLGTLLPLLTALAAQDAVSLASSLVFSGLFNIATGLVFGIVKGIQLGAGLSLTISAGATLLRPLPWGVPSSSWSWPDDAAATLLDNRVWAVAAFGGLLLTGARVSSSSSSSSSSSETGTRKRSGGVVFPYALVTFLVGVVLAVARLALGPTPPTPSPVPFWHPHVVRAAGAAWAMAVAQLPLTTLNSVVAVQALGRDLFPADHPSVTALGTSVGAMNLVGCCSGVLREARDDVIVDVDRGHLARLLRSSLYSMVLIWLT</sequence>
<evidence type="ECO:0000256" key="2">
    <source>
        <dbReference type="SAM" id="Phobius"/>
    </source>
</evidence>
<evidence type="ECO:0000256" key="1">
    <source>
        <dbReference type="SAM" id="MobiDB-lite"/>
    </source>
</evidence>
<feature type="transmembrane region" description="Helical" evidence="2">
    <location>
        <begin position="78"/>
        <end position="98"/>
    </location>
</feature>
<feature type="transmembrane region" description="Helical" evidence="2">
    <location>
        <begin position="118"/>
        <end position="136"/>
    </location>
</feature>
<dbReference type="OrthoDB" id="5402974at2759"/>
<evidence type="ECO:0000313" key="3">
    <source>
        <dbReference type="EMBL" id="OAA54265.1"/>
    </source>
</evidence>
<feature type="compositionally biased region" description="Low complexity" evidence="1">
    <location>
        <begin position="135"/>
        <end position="145"/>
    </location>
</feature>
<comment type="caution">
    <text evidence="3">The sequence shown here is derived from an EMBL/GenBank/DDBJ whole genome shotgun (WGS) entry which is preliminary data.</text>
</comment>
<dbReference type="Pfam" id="PF16983">
    <property type="entry name" value="MFS_MOT1"/>
    <property type="match status" value="2"/>
</dbReference>
<dbReference type="PANTHER" id="PTHR31970">
    <property type="match status" value="1"/>
</dbReference>
<accession>A0A162IA38</accession>
<dbReference type="STRING" id="1081102.A0A162IA38"/>
<feature type="region of interest" description="Disordered" evidence="1">
    <location>
        <begin position="133"/>
        <end position="152"/>
    </location>
</feature>
<dbReference type="Proteomes" id="UP000076874">
    <property type="component" value="Unassembled WGS sequence"/>
</dbReference>
<reference evidence="3 4" key="1">
    <citation type="journal article" date="2016" name="Genome Biol. Evol.">
        <title>Divergent and convergent evolution of fungal pathogenicity.</title>
        <authorList>
            <person name="Shang Y."/>
            <person name="Xiao G."/>
            <person name="Zheng P."/>
            <person name="Cen K."/>
            <person name="Zhan S."/>
            <person name="Wang C."/>
        </authorList>
    </citation>
    <scope>NUCLEOTIDE SEQUENCE [LARGE SCALE GENOMIC DNA]</scope>
    <source>
        <strain evidence="3 4">RCEF 264</strain>
    </source>
</reference>
<feature type="transmembrane region" description="Helical" evidence="2">
    <location>
        <begin position="50"/>
        <end position="71"/>
    </location>
</feature>
<organism evidence="3 4">
    <name type="scientific">Niveomyces insectorum RCEF 264</name>
    <dbReference type="NCBI Taxonomy" id="1081102"/>
    <lineage>
        <taxon>Eukaryota</taxon>
        <taxon>Fungi</taxon>
        <taxon>Dikarya</taxon>
        <taxon>Ascomycota</taxon>
        <taxon>Pezizomycotina</taxon>
        <taxon>Sordariomycetes</taxon>
        <taxon>Hypocreomycetidae</taxon>
        <taxon>Hypocreales</taxon>
        <taxon>Cordycipitaceae</taxon>
        <taxon>Niveomyces</taxon>
    </lineage>
</organism>
<feature type="transmembrane region" description="Helical" evidence="2">
    <location>
        <begin position="21"/>
        <end position="44"/>
    </location>
</feature>
<dbReference type="PANTHER" id="PTHR31970:SF9">
    <property type="entry name" value="MOLYBDATE TRANSPORTER 2"/>
    <property type="match status" value="1"/>
</dbReference>